<dbReference type="KEGG" id="thig:FE785_00085"/>
<dbReference type="Pfam" id="PF00990">
    <property type="entry name" value="GGDEF"/>
    <property type="match status" value="1"/>
</dbReference>
<evidence type="ECO:0000313" key="3">
    <source>
        <dbReference type="EMBL" id="QCU89136.1"/>
    </source>
</evidence>
<sequence length="133" mass="15391">MTAIYSKLFNEIAIYLIFLLITIFLLATFIYVLRKKEQQTIHTLEFKAEHDSLTELPNRYYLENHFKSQTIKATSSISLLFIDLDNFKNVNDTFGHHIGDKLLIQVADRLKQQLSVKGDIIRFGGDEIRRAAG</sequence>
<dbReference type="CDD" id="cd01949">
    <property type="entry name" value="GGDEF"/>
    <property type="match status" value="1"/>
</dbReference>
<reference evidence="3 4" key="1">
    <citation type="submission" date="2019-05" db="EMBL/GenBank/DDBJ databases">
        <title>Thiomicrorhabdus sediminis sp. nov, a novel sulfur-oxidizing bacterium isolated from coastal sediment.</title>
        <authorList>
            <person name="Liu X."/>
        </authorList>
    </citation>
    <scope>NUCLEOTIDE SEQUENCE [LARGE SCALE GENOMIC DNA]</scope>
    <source>
        <strain evidence="3 4">G1</strain>
    </source>
</reference>
<dbReference type="EMBL" id="CP040602">
    <property type="protein sequence ID" value="QCU89136.1"/>
    <property type="molecule type" value="Genomic_DNA"/>
</dbReference>
<dbReference type="InterPro" id="IPR052163">
    <property type="entry name" value="DGC-Regulatory_Protein"/>
</dbReference>
<dbReference type="InterPro" id="IPR000160">
    <property type="entry name" value="GGDEF_dom"/>
</dbReference>
<dbReference type="PROSITE" id="PS50887">
    <property type="entry name" value="GGDEF"/>
    <property type="match status" value="1"/>
</dbReference>
<evidence type="ECO:0000259" key="2">
    <source>
        <dbReference type="PROSITE" id="PS50887"/>
    </source>
</evidence>
<keyword evidence="1" id="KW-0472">Membrane</keyword>
<dbReference type="OrthoDB" id="9813903at2"/>
<keyword evidence="1" id="KW-0812">Transmembrane</keyword>
<proteinExistence type="predicted"/>
<dbReference type="SUPFAM" id="SSF55073">
    <property type="entry name" value="Nucleotide cyclase"/>
    <property type="match status" value="1"/>
</dbReference>
<dbReference type="Proteomes" id="UP000304864">
    <property type="component" value="Chromosome"/>
</dbReference>
<feature type="domain" description="GGDEF" evidence="2">
    <location>
        <begin position="75"/>
        <end position="133"/>
    </location>
</feature>
<dbReference type="AlphaFoldDB" id="A0A4P9K4K3"/>
<accession>A0A4P9K4K3</accession>
<evidence type="ECO:0000313" key="4">
    <source>
        <dbReference type="Proteomes" id="UP000304864"/>
    </source>
</evidence>
<dbReference type="InterPro" id="IPR043128">
    <property type="entry name" value="Rev_trsase/Diguanyl_cyclase"/>
</dbReference>
<dbReference type="InterPro" id="IPR029787">
    <property type="entry name" value="Nucleotide_cyclase"/>
</dbReference>
<keyword evidence="1" id="KW-1133">Transmembrane helix</keyword>
<name>A0A4P9K4K3_9GAMM</name>
<dbReference type="SMART" id="SM00267">
    <property type="entry name" value="GGDEF"/>
    <property type="match status" value="1"/>
</dbReference>
<dbReference type="NCBIfam" id="TIGR00254">
    <property type="entry name" value="GGDEF"/>
    <property type="match status" value="1"/>
</dbReference>
<dbReference type="Gene3D" id="3.30.70.270">
    <property type="match status" value="1"/>
</dbReference>
<organism evidence="3 4">
    <name type="scientific">Thiomicrorhabdus sediminis</name>
    <dbReference type="NCBI Taxonomy" id="2580412"/>
    <lineage>
        <taxon>Bacteria</taxon>
        <taxon>Pseudomonadati</taxon>
        <taxon>Pseudomonadota</taxon>
        <taxon>Gammaproteobacteria</taxon>
        <taxon>Thiotrichales</taxon>
        <taxon>Piscirickettsiaceae</taxon>
        <taxon>Thiomicrorhabdus</taxon>
    </lineage>
</organism>
<protein>
    <submittedName>
        <fullName evidence="3">GGDEF domain-containing protein</fullName>
    </submittedName>
</protein>
<dbReference type="PANTHER" id="PTHR46663">
    <property type="entry name" value="DIGUANYLATE CYCLASE DGCT-RELATED"/>
    <property type="match status" value="1"/>
</dbReference>
<feature type="transmembrane region" description="Helical" evidence="1">
    <location>
        <begin position="12"/>
        <end position="33"/>
    </location>
</feature>
<gene>
    <name evidence="3" type="ORF">FE785_00085</name>
</gene>
<evidence type="ECO:0000256" key="1">
    <source>
        <dbReference type="SAM" id="Phobius"/>
    </source>
</evidence>
<keyword evidence="4" id="KW-1185">Reference proteome</keyword>
<dbReference type="PANTHER" id="PTHR46663:SF2">
    <property type="entry name" value="GGDEF DOMAIN-CONTAINING PROTEIN"/>
    <property type="match status" value="1"/>
</dbReference>